<gene>
    <name evidence="1" type="ORF">LZ24_02522</name>
</gene>
<organism evidence="1 2">
    <name type="scientific">Desulfobotulus alkaliphilus</name>
    <dbReference type="NCBI Taxonomy" id="622671"/>
    <lineage>
        <taxon>Bacteria</taxon>
        <taxon>Pseudomonadati</taxon>
        <taxon>Thermodesulfobacteriota</taxon>
        <taxon>Desulfobacteria</taxon>
        <taxon>Desulfobacterales</taxon>
        <taxon>Desulfobacteraceae</taxon>
        <taxon>Desulfobotulus</taxon>
    </lineage>
</organism>
<dbReference type="RefSeq" id="WP_144685621.1">
    <property type="nucleotide sequence ID" value="NZ_VLLC01000021.1"/>
</dbReference>
<dbReference type="Proteomes" id="UP000318307">
    <property type="component" value="Unassembled WGS sequence"/>
</dbReference>
<dbReference type="AlphaFoldDB" id="A0A562RHG9"/>
<keyword evidence="2" id="KW-1185">Reference proteome</keyword>
<dbReference type="EMBL" id="VLLC01000021">
    <property type="protein sequence ID" value="TWI68549.1"/>
    <property type="molecule type" value="Genomic_DNA"/>
</dbReference>
<accession>A0A562RHG9</accession>
<evidence type="ECO:0000313" key="1">
    <source>
        <dbReference type="EMBL" id="TWI68549.1"/>
    </source>
</evidence>
<reference evidence="1 2" key="1">
    <citation type="submission" date="2019-07" db="EMBL/GenBank/DDBJ databases">
        <title>Genome sequencing of 100 strains of the haloalkaliphilic chemolithoautotrophic sulfur-oxidizing bacterium Thioalkalivibrio.</title>
        <authorList>
            <person name="Muyzer G."/>
        </authorList>
    </citation>
    <scope>NUCLEOTIDE SEQUENCE [LARGE SCALE GENOMIC DNA]</scope>
    <source>
        <strain evidence="1 2">ASO4-4</strain>
    </source>
</reference>
<evidence type="ECO:0000313" key="2">
    <source>
        <dbReference type="Proteomes" id="UP000318307"/>
    </source>
</evidence>
<name>A0A562RHG9_9BACT</name>
<proteinExistence type="predicted"/>
<dbReference type="OrthoDB" id="7270370at2"/>
<protein>
    <submittedName>
        <fullName evidence="1">Uncharacterized protein</fullName>
    </submittedName>
</protein>
<comment type="caution">
    <text evidence="1">The sequence shown here is derived from an EMBL/GenBank/DDBJ whole genome shotgun (WGS) entry which is preliminary data.</text>
</comment>
<sequence>MHPFMSAGFALLPENMKSPAAMGMLHAIGMQESRFLHRRQIRGPARGFWQFEKAGIAGVLNHPASAVTIRRILVGMRYGVDVDESYAAIEHNDALACCYARLLLWTIPEPLPGPDEPEKGWRQYLAAWNPGRPKPETWDGYFREAQRLSMSGTWK</sequence>